<evidence type="ECO:0000313" key="6">
    <source>
        <dbReference type="Proteomes" id="UP000179145"/>
    </source>
</evidence>
<proteinExistence type="inferred from homology"/>
<dbReference type="RefSeq" id="WP_158513570.1">
    <property type="nucleotide sequence ID" value="NZ_BJVW01000006.1"/>
</dbReference>
<dbReference type="InterPro" id="IPR052211">
    <property type="entry name" value="Cpx_auxiliary_protein"/>
</dbReference>
<evidence type="ECO:0000256" key="3">
    <source>
        <dbReference type="ARBA" id="ARBA00022729"/>
    </source>
</evidence>
<dbReference type="GO" id="GO:0051082">
    <property type="term" value="F:unfolded protein binding"/>
    <property type="evidence" value="ECO:0007669"/>
    <property type="project" value="TreeGrafter"/>
</dbReference>
<keyword evidence="6" id="KW-1185">Reference proteome</keyword>
<evidence type="ECO:0000313" key="5">
    <source>
        <dbReference type="EMBL" id="AOX17179.1"/>
    </source>
</evidence>
<dbReference type="OrthoDB" id="7223935at2"/>
<dbReference type="PANTHER" id="PTHR38102:SF1">
    <property type="entry name" value="PERIPLASMIC CHAPERONE SPY"/>
    <property type="match status" value="1"/>
</dbReference>
<dbReference type="STRING" id="153496.A0U89_08525"/>
<dbReference type="KEGG" id="kba:A0U89_08525"/>
<dbReference type="Proteomes" id="UP000179145">
    <property type="component" value="Chromosome"/>
</dbReference>
<evidence type="ECO:0000256" key="2">
    <source>
        <dbReference type="ARBA" id="ARBA00008441"/>
    </source>
</evidence>
<dbReference type="InterPro" id="IPR012899">
    <property type="entry name" value="LTXXQ"/>
</dbReference>
<comment type="similarity">
    <text evidence="2">Belongs to the CpxP/Spy family.</text>
</comment>
<dbReference type="AlphaFoldDB" id="A0A1D8UU59"/>
<sequence length="165" mass="18419">MISKKFICALALAAAPSLVAVGFAQAGPPNGGGHHEFFHGPMPMLIGVDLTKQQKKQLHEIFKDHRGEMRAQWQQEREIDRQISALLLSDGAIDKAKLAALFKQKDMLHEHDDQDMIDDAVKVHDILTPEQRAKARATQEKLESLHEQIEELVKPPHGDEGEPTP</sequence>
<dbReference type="eggNOG" id="COG3678">
    <property type="taxonomic scope" value="Bacteria"/>
</dbReference>
<dbReference type="CDD" id="cd09916">
    <property type="entry name" value="CpxP_like"/>
    <property type="match status" value="1"/>
</dbReference>
<evidence type="ECO:0000256" key="1">
    <source>
        <dbReference type="ARBA" id="ARBA00004418"/>
    </source>
</evidence>
<dbReference type="InterPro" id="IPR025961">
    <property type="entry name" value="Metal_resist"/>
</dbReference>
<keyword evidence="3" id="KW-0732">Signal</keyword>
<dbReference type="Gene3D" id="1.20.120.1490">
    <property type="match status" value="1"/>
</dbReference>
<keyword evidence="4" id="KW-0574">Periplasm</keyword>
<organism evidence="5 6">
    <name type="scientific">Kozakia baliensis</name>
    <dbReference type="NCBI Taxonomy" id="153496"/>
    <lineage>
        <taxon>Bacteria</taxon>
        <taxon>Pseudomonadati</taxon>
        <taxon>Pseudomonadota</taxon>
        <taxon>Alphaproteobacteria</taxon>
        <taxon>Acetobacterales</taxon>
        <taxon>Acetobacteraceae</taxon>
        <taxon>Kozakia</taxon>
    </lineage>
</organism>
<protein>
    <submittedName>
        <fullName evidence="5">Uncharacterized protein</fullName>
    </submittedName>
</protein>
<dbReference type="GO" id="GO:0030288">
    <property type="term" value="C:outer membrane-bounded periplasmic space"/>
    <property type="evidence" value="ECO:0007669"/>
    <property type="project" value="TreeGrafter"/>
</dbReference>
<accession>A0A1D8UU59</accession>
<dbReference type="EMBL" id="CP014674">
    <property type="protein sequence ID" value="AOX17179.1"/>
    <property type="molecule type" value="Genomic_DNA"/>
</dbReference>
<dbReference type="PANTHER" id="PTHR38102">
    <property type="entry name" value="PERIPLASMIC CHAPERONE SPY"/>
    <property type="match status" value="1"/>
</dbReference>
<dbReference type="Pfam" id="PF13801">
    <property type="entry name" value="Metal_resist"/>
    <property type="match status" value="1"/>
</dbReference>
<comment type="subcellular location">
    <subcellularLocation>
        <location evidence="1">Periplasm</location>
    </subcellularLocation>
</comment>
<reference evidence="5 6" key="1">
    <citation type="journal article" date="2016" name="Microb. Cell Fact.">
        <title>Dissection of exopolysaccharide biosynthesis in Kozakia baliensis.</title>
        <authorList>
            <person name="Brandt J.U."/>
            <person name="Jakob F."/>
            <person name="Behr J."/>
            <person name="Geissler A.J."/>
            <person name="Vogel R.F."/>
        </authorList>
    </citation>
    <scope>NUCLEOTIDE SEQUENCE [LARGE SCALE GENOMIC DNA]</scope>
    <source>
        <strain evidence="5 6">DSM 14400</strain>
    </source>
</reference>
<name>A0A1D8UU59_9PROT</name>
<evidence type="ECO:0000256" key="4">
    <source>
        <dbReference type="ARBA" id="ARBA00022764"/>
    </source>
</evidence>
<gene>
    <name evidence="5" type="ORF">A0U89_08525</name>
</gene>